<keyword evidence="22" id="KW-1185">Reference proteome</keyword>
<feature type="region of interest" description="Disordered" evidence="18">
    <location>
        <begin position="906"/>
        <end position="941"/>
    </location>
</feature>
<dbReference type="CDD" id="cd21253">
    <property type="entry name" value="CH_MICALL2"/>
    <property type="match status" value="1"/>
</dbReference>
<feature type="compositionally biased region" description="Low complexity" evidence="18">
    <location>
        <begin position="692"/>
        <end position="703"/>
    </location>
</feature>
<feature type="compositionally biased region" description="Low complexity" evidence="18">
    <location>
        <begin position="432"/>
        <end position="446"/>
    </location>
</feature>
<feature type="domain" description="BMERB" evidence="21">
    <location>
        <begin position="927"/>
        <end position="1085"/>
    </location>
</feature>
<dbReference type="InterPro" id="IPR001715">
    <property type="entry name" value="CH_dom"/>
</dbReference>
<organism evidence="22 23">
    <name type="scientific">Geotrypetes seraphini</name>
    <name type="common">Gaboon caecilian</name>
    <name type="synonym">Caecilia seraphini</name>
    <dbReference type="NCBI Taxonomy" id="260995"/>
    <lineage>
        <taxon>Eukaryota</taxon>
        <taxon>Metazoa</taxon>
        <taxon>Chordata</taxon>
        <taxon>Craniata</taxon>
        <taxon>Vertebrata</taxon>
        <taxon>Euteleostomi</taxon>
        <taxon>Amphibia</taxon>
        <taxon>Gymnophiona</taxon>
        <taxon>Geotrypetes</taxon>
    </lineage>
</organism>
<evidence type="ECO:0000256" key="8">
    <source>
        <dbReference type="ARBA" id="ARBA00022723"/>
    </source>
</evidence>
<reference evidence="23" key="1">
    <citation type="submission" date="2025-08" db="UniProtKB">
        <authorList>
            <consortium name="RefSeq"/>
        </authorList>
    </citation>
    <scope>IDENTIFICATION</scope>
</reference>
<feature type="compositionally biased region" description="Low complexity" evidence="18">
    <location>
        <begin position="635"/>
        <end position="646"/>
    </location>
</feature>
<keyword evidence="10 16" id="KW-0862">Zinc</keyword>
<dbReference type="GO" id="GO:0005856">
    <property type="term" value="C:cytoskeleton"/>
    <property type="evidence" value="ECO:0007669"/>
    <property type="project" value="UniProtKB-SubCell"/>
</dbReference>
<dbReference type="CDD" id="cd09444">
    <property type="entry name" value="LIM_Mical_like_1"/>
    <property type="match status" value="1"/>
</dbReference>
<evidence type="ECO:0000256" key="3">
    <source>
        <dbReference type="ARBA" id="ARBA00004245"/>
    </source>
</evidence>
<evidence type="ECO:0000256" key="13">
    <source>
        <dbReference type="ARBA" id="ARBA00023136"/>
    </source>
</evidence>
<evidence type="ECO:0000259" key="21">
    <source>
        <dbReference type="PROSITE" id="PS51848"/>
    </source>
</evidence>
<keyword evidence="11 16" id="KW-0440">LIM domain</keyword>
<evidence type="ECO:0000256" key="7">
    <source>
        <dbReference type="ARBA" id="ARBA00022553"/>
    </source>
</evidence>
<dbReference type="CTD" id="79778"/>
<dbReference type="PROSITE" id="PS00478">
    <property type="entry name" value="LIM_DOMAIN_1"/>
    <property type="match status" value="1"/>
</dbReference>
<dbReference type="Gene3D" id="1.10.418.10">
    <property type="entry name" value="Calponin-like domain"/>
    <property type="match status" value="1"/>
</dbReference>
<keyword evidence="14" id="KW-0206">Cytoskeleton</keyword>
<dbReference type="Proteomes" id="UP000515159">
    <property type="component" value="Chromosome 11"/>
</dbReference>
<dbReference type="InterPro" id="IPR036872">
    <property type="entry name" value="CH_dom_sf"/>
</dbReference>
<feature type="compositionally biased region" description="Polar residues" evidence="18">
    <location>
        <begin position="797"/>
        <end position="809"/>
    </location>
</feature>
<feature type="compositionally biased region" description="Polar residues" evidence="18">
    <location>
        <begin position="816"/>
        <end position="830"/>
    </location>
</feature>
<dbReference type="Pfam" id="PF12130">
    <property type="entry name" value="bMERB_dom"/>
    <property type="match status" value="1"/>
</dbReference>
<dbReference type="Pfam" id="PF00307">
    <property type="entry name" value="CH"/>
    <property type="match status" value="1"/>
</dbReference>
<evidence type="ECO:0000256" key="18">
    <source>
        <dbReference type="SAM" id="MobiDB-lite"/>
    </source>
</evidence>
<feature type="domain" description="Calponin-homology (CH)" evidence="19">
    <location>
        <begin position="1"/>
        <end position="107"/>
    </location>
</feature>
<evidence type="ECO:0000256" key="10">
    <source>
        <dbReference type="ARBA" id="ARBA00022833"/>
    </source>
</evidence>
<evidence type="ECO:0000256" key="5">
    <source>
        <dbReference type="ARBA" id="ARBA00022475"/>
    </source>
</evidence>
<proteinExistence type="predicted"/>
<dbReference type="PROSITE" id="PS50021">
    <property type="entry name" value="CH"/>
    <property type="match status" value="1"/>
</dbReference>
<evidence type="ECO:0000256" key="14">
    <source>
        <dbReference type="ARBA" id="ARBA00023212"/>
    </source>
</evidence>
<feature type="compositionally biased region" description="Polar residues" evidence="18">
    <location>
        <begin position="740"/>
        <end position="752"/>
    </location>
</feature>
<dbReference type="PANTHER" id="PTHR23167:SF87">
    <property type="entry name" value="MICAL-LIKE PROTEIN 2"/>
    <property type="match status" value="1"/>
</dbReference>
<dbReference type="Gene3D" id="2.10.110.10">
    <property type="entry name" value="Cysteine Rich Protein"/>
    <property type="match status" value="1"/>
</dbReference>
<keyword evidence="5" id="KW-1003">Cell membrane</keyword>
<dbReference type="SMART" id="SM01203">
    <property type="entry name" value="DUF3585"/>
    <property type="match status" value="1"/>
</dbReference>
<dbReference type="InterPro" id="IPR001781">
    <property type="entry name" value="Znf_LIM"/>
</dbReference>
<feature type="compositionally biased region" description="Polar residues" evidence="18">
    <location>
        <begin position="778"/>
        <end position="790"/>
    </location>
</feature>
<feature type="compositionally biased region" description="Low complexity" evidence="18">
    <location>
        <begin position="654"/>
        <end position="665"/>
    </location>
</feature>
<keyword evidence="15" id="KW-0966">Cell projection</keyword>
<evidence type="ECO:0000256" key="6">
    <source>
        <dbReference type="ARBA" id="ARBA00022490"/>
    </source>
</evidence>
<feature type="compositionally biased region" description="Polar residues" evidence="18">
    <location>
        <begin position="672"/>
        <end position="684"/>
    </location>
</feature>
<dbReference type="FunFam" id="1.10.418.10:FF:000055">
    <property type="entry name" value="MICAL-like protein 2"/>
    <property type="match status" value="1"/>
</dbReference>
<dbReference type="AlphaFoldDB" id="A0A6P8P451"/>
<evidence type="ECO:0000256" key="11">
    <source>
        <dbReference type="ARBA" id="ARBA00023038"/>
    </source>
</evidence>
<feature type="compositionally biased region" description="Low complexity" evidence="18">
    <location>
        <begin position="616"/>
        <end position="627"/>
    </location>
</feature>
<feature type="compositionally biased region" description="Low complexity" evidence="18">
    <location>
        <begin position="557"/>
        <end position="572"/>
    </location>
</feature>
<dbReference type="InterPro" id="IPR022735">
    <property type="entry name" value="bMERB_dom"/>
</dbReference>
<evidence type="ECO:0000313" key="22">
    <source>
        <dbReference type="Proteomes" id="UP000515159"/>
    </source>
</evidence>
<feature type="compositionally biased region" description="Polar residues" evidence="18">
    <location>
        <begin position="257"/>
        <end position="276"/>
    </location>
</feature>
<dbReference type="PROSITE" id="PS50023">
    <property type="entry name" value="LIM_DOMAIN_2"/>
    <property type="match status" value="1"/>
</dbReference>
<evidence type="ECO:0000256" key="2">
    <source>
        <dbReference type="ARBA" id="ARBA00004202"/>
    </source>
</evidence>
<keyword evidence="12 17" id="KW-0175">Coiled coil</keyword>
<feature type="compositionally biased region" description="Polar residues" evidence="18">
    <location>
        <begin position="577"/>
        <end position="608"/>
    </location>
</feature>
<dbReference type="GO" id="GO:0042995">
    <property type="term" value="C:cell projection"/>
    <property type="evidence" value="ECO:0007669"/>
    <property type="project" value="UniProtKB-SubCell"/>
</dbReference>
<comment type="subcellular location">
    <subcellularLocation>
        <location evidence="2">Cell membrane</location>
        <topology evidence="2">Peripheral membrane protein</topology>
    </subcellularLocation>
    <subcellularLocation>
        <location evidence="4">Cell projection</location>
    </subcellularLocation>
    <subcellularLocation>
        <location evidence="3">Cytoplasm</location>
        <location evidence="3">Cytoskeleton</location>
    </subcellularLocation>
    <subcellularLocation>
        <location evidence="1">Recycling endosome</location>
    </subcellularLocation>
</comment>
<dbReference type="SUPFAM" id="SSF57716">
    <property type="entry name" value="Glucocorticoid receptor-like (DNA-binding domain)"/>
    <property type="match status" value="1"/>
</dbReference>
<evidence type="ECO:0000313" key="23">
    <source>
        <dbReference type="RefSeq" id="XP_033770216.1"/>
    </source>
</evidence>
<dbReference type="GeneID" id="117345536"/>
<feature type="compositionally biased region" description="Polar residues" evidence="18">
    <location>
        <begin position="447"/>
        <end position="459"/>
    </location>
</feature>
<accession>A0A6P8P451</accession>
<feature type="compositionally biased region" description="Polar residues" evidence="18">
    <location>
        <begin position="498"/>
        <end position="507"/>
    </location>
</feature>
<evidence type="ECO:0000259" key="20">
    <source>
        <dbReference type="PROSITE" id="PS50023"/>
    </source>
</evidence>
<dbReference type="PROSITE" id="PS51848">
    <property type="entry name" value="BMERB"/>
    <property type="match status" value="1"/>
</dbReference>
<keyword evidence="13" id="KW-0472">Membrane</keyword>
<evidence type="ECO:0000256" key="17">
    <source>
        <dbReference type="SAM" id="Coils"/>
    </source>
</evidence>
<evidence type="ECO:0000256" key="16">
    <source>
        <dbReference type="PROSITE-ProRule" id="PRU00125"/>
    </source>
</evidence>
<feature type="region of interest" description="Disordered" evidence="18">
    <location>
        <begin position="252"/>
        <end position="877"/>
    </location>
</feature>
<dbReference type="FunCoup" id="A0A6P8P451">
    <property type="interactions" value="368"/>
</dbReference>
<dbReference type="InParanoid" id="A0A6P8P451"/>
<dbReference type="SMART" id="SM00033">
    <property type="entry name" value="CH"/>
    <property type="match status" value="1"/>
</dbReference>
<keyword evidence="9" id="KW-0967">Endosome</keyword>
<evidence type="ECO:0000256" key="1">
    <source>
        <dbReference type="ARBA" id="ARBA00004172"/>
    </source>
</evidence>
<evidence type="ECO:0000259" key="19">
    <source>
        <dbReference type="PROSITE" id="PS50021"/>
    </source>
</evidence>
<feature type="domain" description="LIM zinc-binding" evidence="20">
    <location>
        <begin position="191"/>
        <end position="253"/>
    </location>
</feature>
<sequence length="1123" mass="122360">MAAIKALQQWCRQQCNGYRDVNITNMTTSFRDGLAFCAILHRHRPDLINFSSLRKENVYENNHLAFHVAEEQLGIPALLDAEDMVNLKVPDRLSILTYVSQYYNYFHGRSPIGGMAAIKRPPSEAGDEPAGKKAISETRMTPSPKSSRAHHPSTVKTSPVPSKRSIVTEHSPVRTKKVLTENNYTTGTLSSSCAICKKHVHLVQRHLVDGKLYHRNCFRCTECTSTLLSGTYTSGPKPGTFICTSHQYKASMPGSEATRTGSNKTIVSQSNPTFSPARSGHLNGTGSGNTGAANAAFHQKDLGSKKPLGLEEPVKNSQQKKNSGSSSSLNASSVSPPSSKWSPVGQKVNQNDDAVPTPWTSSAAKTQAAREKFFQSTGSPAALRDDVSGRGKSKTTHFMVPNKAVTGMNNSGLAAETSEKDKARNFLLGALPVPSSSSSSPSGPTSNGVQVASRFSPSASHIPPTSPKTESPKPEQVTKQTGAAGKPERYSAVAEQRANAQPANGSKSPDKSELPADWRSMLKHVEKGPVANSRIPDLKEKWSPASQTSTAIPKTPIAGSVGIVNVGSGISGKENKPIQSNISSASVGTGSKENKPTQSSISTTNHSSAWKESKPTQSSTSTTNHSSAWKESKPTQSSTSTTNYSSAWKESKPTQSSTSTTNYSNAWKESKPAQSSTSTTNHSSAWKESKPTQSSTSTTNHSNAWKESKPAQSSAWKESKPTQSSASAANHSSAWKESKPAQSSTPAASHSSAWKESKPAQSSTPAASHNNAWKESKPTQSSIPAASHSNAWKESKPTQSSIPAASHSNAWKESKPAQPSTPAASHSSAWKESILSNSNISASSHNTPSKESKSTESSTSPAEQTTSGIGASGEFPKKKKLLVANLDISKDWPEFQQNWQDTNISAKREEPARSKWAADQPLHPQRPQKSPRGMTESPIKLRPGYLPEEKIQQQLRDIENHLDELELKGVDMEKELRSCEGDELEDALMVEWFKLIHEKQLLMRQESELMYKSRQQALEDQQVNVEKELRTLLSMPDELKSPQQKARQSDLLEKYVTIVNDRNDIVDCLDEDRLREKEEDQMIEAMILKLDLQRDNPESPKKKTKFRLSKIWKQKNVKTKASE</sequence>
<dbReference type="GO" id="GO:0005886">
    <property type="term" value="C:plasma membrane"/>
    <property type="evidence" value="ECO:0007669"/>
    <property type="project" value="UniProtKB-SubCell"/>
</dbReference>
<feature type="compositionally biased region" description="Basic and acidic residues" evidence="18">
    <location>
        <begin position="298"/>
        <end position="314"/>
    </location>
</feature>
<name>A0A6P8P451_GEOSA</name>
<dbReference type="InterPro" id="IPR050540">
    <property type="entry name" value="F-actin_Monoox_Mical"/>
</dbReference>
<evidence type="ECO:0000256" key="9">
    <source>
        <dbReference type="ARBA" id="ARBA00022753"/>
    </source>
</evidence>
<dbReference type="GO" id="GO:0055037">
    <property type="term" value="C:recycling endosome"/>
    <property type="evidence" value="ECO:0007669"/>
    <property type="project" value="UniProtKB-SubCell"/>
</dbReference>
<dbReference type="SMART" id="SM00132">
    <property type="entry name" value="LIM"/>
    <property type="match status" value="1"/>
</dbReference>
<feature type="compositionally biased region" description="Polar residues" evidence="18">
    <location>
        <begin position="759"/>
        <end position="771"/>
    </location>
</feature>
<gene>
    <name evidence="23" type="primary">MICALL2</name>
</gene>
<feature type="compositionally biased region" description="Low complexity" evidence="18">
    <location>
        <begin position="833"/>
        <end position="844"/>
    </location>
</feature>
<evidence type="ECO:0000256" key="15">
    <source>
        <dbReference type="ARBA" id="ARBA00023273"/>
    </source>
</evidence>
<evidence type="ECO:0000256" key="12">
    <source>
        <dbReference type="ARBA" id="ARBA00023054"/>
    </source>
</evidence>
<protein>
    <submittedName>
        <fullName evidence="23">MICAL-like protein 2 isoform X1</fullName>
    </submittedName>
</protein>
<dbReference type="RefSeq" id="XP_033770216.1">
    <property type="nucleotide sequence ID" value="XM_033914325.1"/>
</dbReference>
<feature type="compositionally biased region" description="Low complexity" evidence="18">
    <location>
        <begin position="315"/>
        <end position="344"/>
    </location>
</feature>
<dbReference type="GO" id="GO:0046872">
    <property type="term" value="F:metal ion binding"/>
    <property type="evidence" value="ECO:0007669"/>
    <property type="project" value="UniProtKB-KW"/>
</dbReference>
<dbReference type="OrthoDB" id="10017054at2759"/>
<feature type="compositionally biased region" description="Low complexity" evidence="18">
    <location>
        <begin position="724"/>
        <end position="733"/>
    </location>
</feature>
<dbReference type="KEGG" id="gsh:117345536"/>
<feature type="coiled-coil region" evidence="17">
    <location>
        <begin position="948"/>
        <end position="982"/>
    </location>
</feature>
<keyword evidence="7" id="KW-0597">Phosphoprotein</keyword>
<dbReference type="Pfam" id="PF00412">
    <property type="entry name" value="LIM"/>
    <property type="match status" value="1"/>
</dbReference>
<keyword evidence="8 16" id="KW-0479">Metal-binding</keyword>
<dbReference type="PANTHER" id="PTHR23167">
    <property type="entry name" value="CALPONIN HOMOLOGY DOMAIN-CONTAINING PROTEIN DDB_G0272472-RELATED"/>
    <property type="match status" value="1"/>
</dbReference>
<keyword evidence="6" id="KW-0963">Cytoplasm</keyword>
<feature type="compositionally biased region" description="Polar residues" evidence="18">
    <location>
        <begin position="347"/>
        <end position="365"/>
    </location>
</feature>
<evidence type="ECO:0000256" key="4">
    <source>
        <dbReference type="ARBA" id="ARBA00004316"/>
    </source>
</evidence>
<feature type="region of interest" description="Disordered" evidence="18">
    <location>
        <begin position="118"/>
        <end position="174"/>
    </location>
</feature>
<dbReference type="SUPFAM" id="SSF47576">
    <property type="entry name" value="Calponin-homology domain, CH-domain"/>
    <property type="match status" value="1"/>
</dbReference>